<evidence type="ECO:0000259" key="5">
    <source>
        <dbReference type="PROSITE" id="PS50887"/>
    </source>
</evidence>
<feature type="region of interest" description="Disordered" evidence="3">
    <location>
        <begin position="459"/>
        <end position="494"/>
    </location>
</feature>
<dbReference type="InterPro" id="IPR029787">
    <property type="entry name" value="Nucleotide_cyclase"/>
</dbReference>
<feature type="transmembrane region" description="Helical" evidence="4">
    <location>
        <begin position="419"/>
        <end position="440"/>
    </location>
</feature>
<dbReference type="PANTHER" id="PTHR45138:SF9">
    <property type="entry name" value="DIGUANYLATE CYCLASE DGCM-RELATED"/>
    <property type="match status" value="1"/>
</dbReference>
<reference evidence="6 7" key="1">
    <citation type="submission" date="2023-04" db="EMBL/GenBank/DDBJ databases">
        <title>Spirochaete genome identified in red abalone sample constitutes a novel genus.</title>
        <authorList>
            <person name="Sharma S.P."/>
            <person name="Purcell C.M."/>
            <person name="Hyde J.R."/>
            <person name="Severin A.J."/>
        </authorList>
    </citation>
    <scope>NUCLEOTIDE SEQUENCE [LARGE SCALE GENOMIC DNA]</scope>
    <source>
        <strain evidence="6 7">SP-2023</strain>
    </source>
</reference>
<dbReference type="InterPro" id="IPR000160">
    <property type="entry name" value="GGDEF_dom"/>
</dbReference>
<protein>
    <recommendedName>
        <fullName evidence="1">diguanylate cyclase</fullName>
        <ecNumber evidence="1">2.7.7.65</ecNumber>
    </recommendedName>
</protein>
<dbReference type="InterPro" id="IPR043128">
    <property type="entry name" value="Rev_trsase/Diguanyl_cyclase"/>
</dbReference>
<feature type="transmembrane region" description="Helical" evidence="4">
    <location>
        <begin position="15"/>
        <end position="41"/>
    </location>
</feature>
<keyword evidence="4" id="KW-1133">Transmembrane helix</keyword>
<dbReference type="PANTHER" id="PTHR45138">
    <property type="entry name" value="REGULATORY COMPONENTS OF SENSORY TRANSDUCTION SYSTEM"/>
    <property type="match status" value="1"/>
</dbReference>
<keyword evidence="4" id="KW-0472">Membrane</keyword>
<keyword evidence="6" id="KW-0808">Transferase</keyword>
<evidence type="ECO:0000256" key="3">
    <source>
        <dbReference type="SAM" id="MobiDB-lite"/>
    </source>
</evidence>
<evidence type="ECO:0000256" key="1">
    <source>
        <dbReference type="ARBA" id="ARBA00012528"/>
    </source>
</evidence>
<accession>A0ABY8MM67</accession>
<dbReference type="PROSITE" id="PS50887">
    <property type="entry name" value="GGDEF"/>
    <property type="match status" value="1"/>
</dbReference>
<feature type="compositionally biased region" description="Basic and acidic residues" evidence="3">
    <location>
        <begin position="464"/>
        <end position="478"/>
    </location>
</feature>
<evidence type="ECO:0000313" key="7">
    <source>
        <dbReference type="Proteomes" id="UP001228690"/>
    </source>
</evidence>
<evidence type="ECO:0000313" key="6">
    <source>
        <dbReference type="EMBL" id="WGK69879.1"/>
    </source>
</evidence>
<proteinExistence type="predicted"/>
<keyword evidence="4" id="KW-0812">Transmembrane</keyword>
<keyword evidence="6" id="KW-0548">Nucleotidyltransferase</keyword>
<dbReference type="Proteomes" id="UP001228690">
    <property type="component" value="Chromosome"/>
</dbReference>
<dbReference type="SUPFAM" id="SSF55073">
    <property type="entry name" value="Nucleotide cyclase"/>
    <property type="match status" value="1"/>
</dbReference>
<feature type="domain" description="GGDEF" evidence="5">
    <location>
        <begin position="549"/>
        <end position="681"/>
    </location>
</feature>
<dbReference type="Pfam" id="PF00990">
    <property type="entry name" value="GGDEF"/>
    <property type="match status" value="1"/>
</dbReference>
<organism evidence="6 7">
    <name type="scientific">Candidatus Haliotispira prima</name>
    <dbReference type="NCBI Taxonomy" id="3034016"/>
    <lineage>
        <taxon>Bacteria</taxon>
        <taxon>Pseudomonadati</taxon>
        <taxon>Spirochaetota</taxon>
        <taxon>Spirochaetia</taxon>
        <taxon>Spirochaetales</taxon>
        <taxon>Spirochaetaceae</taxon>
        <taxon>Candidatus Haliotispira</taxon>
    </lineage>
</organism>
<dbReference type="CDD" id="cd01949">
    <property type="entry name" value="GGDEF"/>
    <property type="match status" value="1"/>
</dbReference>
<sequence length="701" mass="80683">MGPKYYAQLPAKMHMYILSALVLIIIGFATLIRPFVAVYLTDEQFNIEALRRTDGELKSKHTVIWENFRLNWTRFWTNKINARVIKFHPLSDELGRRLRETNAGQQSRDASTYLNFYSDFLDSYPDWKNLKPNERVYYYLVDTGGKVHQTATSLKPNWTNLSELKSLDALYHFGYDVSKILKDRNALTPLQYNVQLGIAPETNQAVLTLLFYDFAMEDNGLRFAISVEMGDVFTRTKDFFYLFERQLGQLGGNLNQLQTTLVTLDKAEADSYYFKTYGSRTHLDRYDLSSGKLSKKHDAMYVEMVEAILEVIHPLSDPVLVDPSLNFLLSTPKAAERGKRLDLDLQMRGYMQPLIFSNIYNSLDRNSRGNYMPQVISIGKIQMLPASRNLVMMDSVVSQVWWDEDEFINKSYRLRLNNLIFLFAILLMVTLVPLLLYAYFMTHYAKDFFRISQYMKELPPPEEPPEKDGAEGSKKRTSDPPAQMQEPDRENSMGEQIIREVQQRFAGLTETIDYWREQSATDELTRLLNRKGLNQICNYEFNRMKRSGSGFSLILLDIDRFKEINDKHGHEVGDLALKSLAKSLISIFRMSDYLGRWGGEEFLIVLPDTSFQAAIQVAEGARSSVEKMIVQTREASLQLTASMGVTSSSHAVSFVDTLNYADKSLYLAKRNGRNQVWAFGEEDGFFAVPVKQQDSRKLSDN</sequence>
<dbReference type="GO" id="GO:0052621">
    <property type="term" value="F:diguanylate cyclase activity"/>
    <property type="evidence" value="ECO:0007669"/>
    <property type="project" value="UniProtKB-EC"/>
</dbReference>
<evidence type="ECO:0000256" key="4">
    <source>
        <dbReference type="SAM" id="Phobius"/>
    </source>
</evidence>
<dbReference type="InterPro" id="IPR050469">
    <property type="entry name" value="Diguanylate_Cyclase"/>
</dbReference>
<dbReference type="NCBIfam" id="TIGR00254">
    <property type="entry name" value="GGDEF"/>
    <property type="match status" value="1"/>
</dbReference>
<dbReference type="EC" id="2.7.7.65" evidence="1"/>
<evidence type="ECO:0000256" key="2">
    <source>
        <dbReference type="ARBA" id="ARBA00034247"/>
    </source>
</evidence>
<dbReference type="SMART" id="SM00267">
    <property type="entry name" value="GGDEF"/>
    <property type="match status" value="1"/>
</dbReference>
<gene>
    <name evidence="6" type="ORF">P0082_03195</name>
</gene>
<dbReference type="Gene3D" id="3.30.70.270">
    <property type="match status" value="1"/>
</dbReference>
<dbReference type="EMBL" id="CP123443">
    <property type="protein sequence ID" value="WGK69879.1"/>
    <property type="molecule type" value="Genomic_DNA"/>
</dbReference>
<keyword evidence="7" id="KW-1185">Reference proteome</keyword>
<dbReference type="RefSeq" id="WP_326928074.1">
    <property type="nucleotide sequence ID" value="NZ_CP123443.1"/>
</dbReference>
<comment type="catalytic activity">
    <reaction evidence="2">
        <text>2 GTP = 3',3'-c-di-GMP + 2 diphosphate</text>
        <dbReference type="Rhea" id="RHEA:24898"/>
        <dbReference type="ChEBI" id="CHEBI:33019"/>
        <dbReference type="ChEBI" id="CHEBI:37565"/>
        <dbReference type="ChEBI" id="CHEBI:58805"/>
        <dbReference type="EC" id="2.7.7.65"/>
    </reaction>
</comment>
<name>A0ABY8MM67_9SPIO</name>